<organism evidence="2 3">
    <name type="scientific">Coprinellus micaceus</name>
    <name type="common">Glistening ink-cap mushroom</name>
    <name type="synonym">Coprinus micaceus</name>
    <dbReference type="NCBI Taxonomy" id="71717"/>
    <lineage>
        <taxon>Eukaryota</taxon>
        <taxon>Fungi</taxon>
        <taxon>Dikarya</taxon>
        <taxon>Basidiomycota</taxon>
        <taxon>Agaricomycotina</taxon>
        <taxon>Agaricomycetes</taxon>
        <taxon>Agaricomycetidae</taxon>
        <taxon>Agaricales</taxon>
        <taxon>Agaricineae</taxon>
        <taxon>Psathyrellaceae</taxon>
        <taxon>Coprinellus</taxon>
    </lineage>
</organism>
<dbReference type="AlphaFoldDB" id="A0A4Y7SRA3"/>
<protein>
    <submittedName>
        <fullName evidence="2">Uncharacterized protein</fullName>
    </submittedName>
</protein>
<feature type="region of interest" description="Disordered" evidence="1">
    <location>
        <begin position="120"/>
        <end position="140"/>
    </location>
</feature>
<sequence length="140" mass="15173">MVTWSIDTSTPSPIPVYGCNTDRIEPLVRFRPQSPLRFSKTTKPTPSPCPSLNTVFAPPSHTNDPRPFCNARVGARETFRQPIASTKHADQAIAVEGGRRYHVSASSRATKVLDTKNARGGVSRMRGGGAVGKTRSRKGV</sequence>
<evidence type="ECO:0000313" key="2">
    <source>
        <dbReference type="EMBL" id="TEB24386.1"/>
    </source>
</evidence>
<dbReference type="EMBL" id="QPFP01000067">
    <property type="protein sequence ID" value="TEB24386.1"/>
    <property type="molecule type" value="Genomic_DNA"/>
</dbReference>
<accession>A0A4Y7SRA3</accession>
<evidence type="ECO:0000256" key="1">
    <source>
        <dbReference type="SAM" id="MobiDB-lite"/>
    </source>
</evidence>
<feature type="region of interest" description="Disordered" evidence="1">
    <location>
        <begin position="35"/>
        <end position="65"/>
    </location>
</feature>
<comment type="caution">
    <text evidence="2">The sequence shown here is derived from an EMBL/GenBank/DDBJ whole genome shotgun (WGS) entry which is preliminary data.</text>
</comment>
<dbReference type="Proteomes" id="UP000298030">
    <property type="component" value="Unassembled WGS sequence"/>
</dbReference>
<proteinExistence type="predicted"/>
<name>A0A4Y7SRA3_COPMI</name>
<evidence type="ECO:0000313" key="3">
    <source>
        <dbReference type="Proteomes" id="UP000298030"/>
    </source>
</evidence>
<reference evidence="2 3" key="1">
    <citation type="journal article" date="2019" name="Nat. Ecol. Evol.">
        <title>Megaphylogeny resolves global patterns of mushroom evolution.</title>
        <authorList>
            <person name="Varga T."/>
            <person name="Krizsan K."/>
            <person name="Foldi C."/>
            <person name="Dima B."/>
            <person name="Sanchez-Garcia M."/>
            <person name="Sanchez-Ramirez S."/>
            <person name="Szollosi G.J."/>
            <person name="Szarkandi J.G."/>
            <person name="Papp V."/>
            <person name="Albert L."/>
            <person name="Andreopoulos W."/>
            <person name="Angelini C."/>
            <person name="Antonin V."/>
            <person name="Barry K.W."/>
            <person name="Bougher N.L."/>
            <person name="Buchanan P."/>
            <person name="Buyck B."/>
            <person name="Bense V."/>
            <person name="Catcheside P."/>
            <person name="Chovatia M."/>
            <person name="Cooper J."/>
            <person name="Damon W."/>
            <person name="Desjardin D."/>
            <person name="Finy P."/>
            <person name="Geml J."/>
            <person name="Haridas S."/>
            <person name="Hughes K."/>
            <person name="Justo A."/>
            <person name="Karasinski D."/>
            <person name="Kautmanova I."/>
            <person name="Kiss B."/>
            <person name="Kocsube S."/>
            <person name="Kotiranta H."/>
            <person name="LaButti K.M."/>
            <person name="Lechner B.E."/>
            <person name="Liimatainen K."/>
            <person name="Lipzen A."/>
            <person name="Lukacs Z."/>
            <person name="Mihaltcheva S."/>
            <person name="Morgado L.N."/>
            <person name="Niskanen T."/>
            <person name="Noordeloos M.E."/>
            <person name="Ohm R.A."/>
            <person name="Ortiz-Santana B."/>
            <person name="Ovrebo C."/>
            <person name="Racz N."/>
            <person name="Riley R."/>
            <person name="Savchenko A."/>
            <person name="Shiryaev A."/>
            <person name="Soop K."/>
            <person name="Spirin V."/>
            <person name="Szebenyi C."/>
            <person name="Tomsovsky M."/>
            <person name="Tulloss R.E."/>
            <person name="Uehling J."/>
            <person name="Grigoriev I.V."/>
            <person name="Vagvolgyi C."/>
            <person name="Papp T."/>
            <person name="Martin F.M."/>
            <person name="Miettinen O."/>
            <person name="Hibbett D.S."/>
            <person name="Nagy L.G."/>
        </authorList>
    </citation>
    <scope>NUCLEOTIDE SEQUENCE [LARGE SCALE GENOMIC DNA]</scope>
    <source>
        <strain evidence="2 3">FP101781</strain>
    </source>
</reference>
<keyword evidence="3" id="KW-1185">Reference proteome</keyword>
<gene>
    <name evidence="2" type="ORF">FA13DRAFT_1317317</name>
</gene>